<keyword evidence="4" id="KW-1185">Reference proteome</keyword>
<dbReference type="Proteomes" id="UP000593890">
    <property type="component" value="Chromosome"/>
</dbReference>
<feature type="binding site" evidence="2">
    <location>
        <position position="168"/>
    </location>
    <ligand>
        <name>Co(2+)</name>
        <dbReference type="ChEBI" id="CHEBI:48828"/>
    </ligand>
</feature>
<dbReference type="RefSeq" id="WP_171846194.1">
    <property type="nucleotide sequence ID" value="NZ_AP023321.1"/>
</dbReference>
<accession>A0A7I8D0N6</accession>
<dbReference type="EMBL" id="AP023321">
    <property type="protein sequence ID" value="BCI60351.1"/>
    <property type="molecule type" value="Genomic_DNA"/>
</dbReference>
<dbReference type="AlphaFoldDB" id="A0A7I8D0N6"/>
<gene>
    <name evidence="3" type="primary">cbiKp</name>
    <name evidence="3" type="ORF">C12CBH8_09900</name>
</gene>
<dbReference type="Pfam" id="PF06180">
    <property type="entry name" value="CbiK"/>
    <property type="match status" value="1"/>
</dbReference>
<dbReference type="InterPro" id="IPR010388">
    <property type="entry name" value="Anaerobic_Co-chelatase"/>
</dbReference>
<evidence type="ECO:0000313" key="4">
    <source>
        <dbReference type="Proteomes" id="UP000593890"/>
    </source>
</evidence>
<sequence length="257" mass="28648">MRQAVLAVHLGVNCPDAEKAMDSIDKVIKEAAPGVDFFRVLANASSVGKAFLLGLDETFCRLEKEGYTHIAVQSTYLLDGVKYREIKACVDKWKPRFTQLLLADPLLSSTGDLRYLAEGLNNMYPNKEGETLVMVGHGTDCFSNVVYPALQGIFHTMGRDDIVIGTIEGWPDFKNVIKWLSCIPSTDLHLVPLMMTAGKHACRDIAGEKDSWKSKLEQAEYQVRCTIKGLGGTPIIQQLMVRHLTEVMGQLKCMERR</sequence>
<evidence type="ECO:0000256" key="2">
    <source>
        <dbReference type="PIRSR" id="PIRSR033579-3"/>
    </source>
</evidence>
<organism evidence="3 4">
    <name type="scientific">Solibaculum mannosilyticum</name>
    <dbReference type="NCBI Taxonomy" id="2780922"/>
    <lineage>
        <taxon>Bacteria</taxon>
        <taxon>Bacillati</taxon>
        <taxon>Bacillota</taxon>
        <taxon>Clostridia</taxon>
        <taxon>Eubacteriales</taxon>
        <taxon>Oscillospiraceae</taxon>
        <taxon>Solibaculum</taxon>
    </lineage>
</organism>
<dbReference type="GO" id="GO:0019251">
    <property type="term" value="P:anaerobic cobalamin biosynthetic process"/>
    <property type="evidence" value="ECO:0007669"/>
    <property type="project" value="InterPro"/>
</dbReference>
<protein>
    <submittedName>
        <fullName evidence="3">Sirohydrochlorin cobaltochelatase CbiKP</fullName>
    </submittedName>
</protein>
<dbReference type="GO" id="GO:0016852">
    <property type="term" value="F:sirohydrochlorin cobaltochelatase activity"/>
    <property type="evidence" value="ECO:0007669"/>
    <property type="project" value="InterPro"/>
</dbReference>
<dbReference type="KEGG" id="sman:C12CBH8_09900"/>
<keyword evidence="2" id="KW-0170">Cobalt</keyword>
<dbReference type="SUPFAM" id="SSF53800">
    <property type="entry name" value="Chelatase"/>
    <property type="match status" value="1"/>
</dbReference>
<dbReference type="Gene3D" id="3.40.50.1400">
    <property type="match status" value="2"/>
</dbReference>
<name>A0A7I8D0N6_9FIRM</name>
<evidence type="ECO:0000313" key="3">
    <source>
        <dbReference type="EMBL" id="BCI60351.1"/>
    </source>
</evidence>
<dbReference type="GO" id="GO:0046872">
    <property type="term" value="F:metal ion binding"/>
    <property type="evidence" value="ECO:0007669"/>
    <property type="project" value="UniProtKB-KW"/>
</dbReference>
<proteinExistence type="predicted"/>
<feature type="binding site" evidence="2">
    <location>
        <position position="137"/>
    </location>
    <ligand>
        <name>Co(2+)</name>
        <dbReference type="ChEBI" id="CHEBI:48828"/>
    </ligand>
</feature>
<reference evidence="4" key="1">
    <citation type="submission" date="2020-07" db="EMBL/GenBank/DDBJ databases">
        <title>Complete genome sequencing of Clostridia bacterium strain 12CBH8.</title>
        <authorList>
            <person name="Sakamoto M."/>
            <person name="Murakami T."/>
            <person name="Mori H."/>
        </authorList>
    </citation>
    <scope>NUCLEOTIDE SEQUENCE [LARGE SCALE GENOMIC DNA]</scope>
    <source>
        <strain evidence="4">12CBH8</strain>
    </source>
</reference>
<evidence type="ECO:0000256" key="1">
    <source>
        <dbReference type="PIRSR" id="PIRSR033579-1"/>
    </source>
</evidence>
<keyword evidence="2" id="KW-0479">Metal-binding</keyword>
<feature type="binding site" evidence="2">
    <location>
        <position position="200"/>
    </location>
    <ligand>
        <name>Co(2+)</name>
        <dbReference type="ChEBI" id="CHEBI:48828"/>
    </ligand>
</feature>
<feature type="active site" description="Proton acceptor" evidence="1">
    <location>
        <position position="137"/>
    </location>
</feature>
<dbReference type="PIRSF" id="PIRSF033579">
    <property type="entry name" value="Anaer_Co_chel"/>
    <property type="match status" value="1"/>
</dbReference>